<comment type="similarity">
    <text evidence="2">Belongs to the serine/threonine dehydratase family.</text>
</comment>
<dbReference type="CDD" id="cd04886">
    <property type="entry name" value="ACT_ThrD-II-like"/>
    <property type="match status" value="1"/>
</dbReference>
<sequence>MARSSELKAVVSELPNPFGLPEEVWRSILEKRDPAWRRILTPPCLRSEKLSELTGCDLHLQLETMQVTGSFKERGALSKLLSLTEEERAAGVVAASAGNHAQGLARHAKLLGIHAVIVMPKRTPLVKIEETKRYGAEIVLYGEGFEEASEEAERRVREDGLTLVHPFDDPFVSAGQGTIAAEMLDAVPDLDVLIVPIGGGGLIAGMAAAAKERRPDIEVIGVQADLYPGMLNALEGWARPCGGMTLAEGIAVCRPGSLTREVVRTHVDRIITVDEQHLERALCLLLNTQKVLAEGAGASGLAAVLAHPQLFEGRKVGSVVCGGNIDARLISAILMRDLARQKRLARLRVVLMDVPGELTRVASAIGEAGGNVIDVSYHKVFNDLPAKETHLDISVEATGHDHMNQIIGALKAEGLTAVTANY</sequence>
<keyword evidence="3" id="KW-0663">Pyridoxal phosphate</keyword>
<accession>A0A9X2L7I1</accession>
<evidence type="ECO:0000259" key="6">
    <source>
        <dbReference type="PROSITE" id="PS51671"/>
    </source>
</evidence>
<dbReference type="SUPFAM" id="SSF55021">
    <property type="entry name" value="ACT-like"/>
    <property type="match status" value="1"/>
</dbReference>
<dbReference type="PROSITE" id="PS51671">
    <property type="entry name" value="ACT"/>
    <property type="match status" value="1"/>
</dbReference>
<dbReference type="InterPro" id="IPR044561">
    <property type="entry name" value="ACT_ThrD-II-like"/>
</dbReference>
<dbReference type="NCBIfam" id="TIGR01127">
    <property type="entry name" value="ilvA_1Cterm"/>
    <property type="match status" value="1"/>
</dbReference>
<dbReference type="AlphaFoldDB" id="A0A9X2L7I1"/>
<dbReference type="InterPro" id="IPR036052">
    <property type="entry name" value="TrpB-like_PALP_sf"/>
</dbReference>
<dbReference type="Gene3D" id="3.40.50.1100">
    <property type="match status" value="2"/>
</dbReference>
<organism evidence="7 8">
    <name type="scientific">Parvularcula maris</name>
    <dbReference type="NCBI Taxonomy" id="2965077"/>
    <lineage>
        <taxon>Bacteria</taxon>
        <taxon>Pseudomonadati</taxon>
        <taxon>Pseudomonadota</taxon>
        <taxon>Alphaproteobacteria</taxon>
        <taxon>Parvularculales</taxon>
        <taxon>Parvularculaceae</taxon>
        <taxon>Parvularcula</taxon>
    </lineage>
</organism>
<keyword evidence="8" id="KW-1185">Reference proteome</keyword>
<dbReference type="FunFam" id="3.40.50.1100:FF:000005">
    <property type="entry name" value="Threonine dehydratase catabolic"/>
    <property type="match status" value="1"/>
</dbReference>
<name>A0A9X2L7I1_9PROT</name>
<evidence type="ECO:0000256" key="5">
    <source>
        <dbReference type="ARBA" id="ARBA00049406"/>
    </source>
</evidence>
<protein>
    <submittedName>
        <fullName evidence="7">Threonine ammonia-lyase</fullName>
        <ecNumber evidence="7">4.3.1.19</ecNumber>
    </submittedName>
</protein>
<evidence type="ECO:0000313" key="8">
    <source>
        <dbReference type="Proteomes" id="UP001142610"/>
    </source>
</evidence>
<dbReference type="PANTHER" id="PTHR48078">
    <property type="entry name" value="THREONINE DEHYDRATASE, MITOCHONDRIAL-RELATED"/>
    <property type="match status" value="1"/>
</dbReference>
<dbReference type="Pfam" id="PF00291">
    <property type="entry name" value="PALP"/>
    <property type="match status" value="1"/>
</dbReference>
<dbReference type="NCBIfam" id="NF005600">
    <property type="entry name" value="PRK07334.1"/>
    <property type="match status" value="1"/>
</dbReference>
<dbReference type="InterPro" id="IPR001926">
    <property type="entry name" value="TrpB-like_PALP"/>
</dbReference>
<dbReference type="GO" id="GO:0004794">
    <property type="term" value="F:threonine deaminase activity"/>
    <property type="evidence" value="ECO:0007669"/>
    <property type="project" value="UniProtKB-EC"/>
</dbReference>
<evidence type="ECO:0000256" key="2">
    <source>
        <dbReference type="ARBA" id="ARBA00010869"/>
    </source>
</evidence>
<dbReference type="EC" id="4.3.1.19" evidence="7"/>
<dbReference type="SUPFAM" id="SSF53686">
    <property type="entry name" value="Tryptophan synthase beta subunit-like PLP-dependent enzymes"/>
    <property type="match status" value="1"/>
</dbReference>
<dbReference type="PANTHER" id="PTHR48078:SF6">
    <property type="entry name" value="L-THREONINE DEHYDRATASE CATABOLIC TDCB"/>
    <property type="match status" value="1"/>
</dbReference>
<proteinExistence type="inferred from homology"/>
<dbReference type="InterPro" id="IPR045865">
    <property type="entry name" value="ACT-like_dom_sf"/>
</dbReference>
<comment type="catalytic activity">
    <reaction evidence="5">
        <text>L-serine = pyruvate + NH4(+)</text>
        <dbReference type="Rhea" id="RHEA:19169"/>
        <dbReference type="ChEBI" id="CHEBI:15361"/>
        <dbReference type="ChEBI" id="CHEBI:28938"/>
        <dbReference type="ChEBI" id="CHEBI:33384"/>
        <dbReference type="EC" id="4.3.1.17"/>
    </reaction>
</comment>
<reference evidence="7" key="1">
    <citation type="submission" date="2022-07" db="EMBL/GenBank/DDBJ databases">
        <title>Parvularcula maris sp. nov., an algicidal bacterium isolated from seawater.</title>
        <authorList>
            <person name="Li F."/>
        </authorList>
    </citation>
    <scope>NUCLEOTIDE SEQUENCE</scope>
    <source>
        <strain evidence="7">BGMRC 0090</strain>
    </source>
</reference>
<comment type="cofactor">
    <cofactor evidence="1">
        <name>pyridoxal 5'-phosphate</name>
        <dbReference type="ChEBI" id="CHEBI:597326"/>
    </cofactor>
</comment>
<evidence type="ECO:0000256" key="1">
    <source>
        <dbReference type="ARBA" id="ARBA00001933"/>
    </source>
</evidence>
<dbReference type="Gene3D" id="3.30.70.260">
    <property type="match status" value="1"/>
</dbReference>
<gene>
    <name evidence="7" type="ORF">NOG11_03695</name>
</gene>
<dbReference type="GO" id="GO:0003941">
    <property type="term" value="F:L-serine ammonia-lyase activity"/>
    <property type="evidence" value="ECO:0007669"/>
    <property type="project" value="UniProtKB-EC"/>
</dbReference>
<evidence type="ECO:0000313" key="7">
    <source>
        <dbReference type="EMBL" id="MCQ8184482.1"/>
    </source>
</evidence>
<dbReference type="Proteomes" id="UP001142610">
    <property type="component" value="Unassembled WGS sequence"/>
</dbReference>
<dbReference type="GO" id="GO:0006567">
    <property type="term" value="P:L-threonine catabolic process"/>
    <property type="evidence" value="ECO:0007669"/>
    <property type="project" value="InterPro"/>
</dbReference>
<dbReference type="InterPro" id="IPR005789">
    <property type="entry name" value="Thr_deHydtase_catblc"/>
</dbReference>
<dbReference type="InterPro" id="IPR050147">
    <property type="entry name" value="Ser/Thr_Dehydratase"/>
</dbReference>
<dbReference type="RefSeq" id="WP_256618300.1">
    <property type="nucleotide sequence ID" value="NZ_JANIBC010000002.1"/>
</dbReference>
<dbReference type="GO" id="GO:0006565">
    <property type="term" value="P:L-serine catabolic process"/>
    <property type="evidence" value="ECO:0007669"/>
    <property type="project" value="TreeGrafter"/>
</dbReference>
<comment type="caution">
    <text evidence="7">The sequence shown here is derived from an EMBL/GenBank/DDBJ whole genome shotgun (WGS) entry which is preliminary data.</text>
</comment>
<dbReference type="InterPro" id="IPR002912">
    <property type="entry name" value="ACT_dom"/>
</dbReference>
<dbReference type="GO" id="GO:0009097">
    <property type="term" value="P:isoleucine biosynthetic process"/>
    <property type="evidence" value="ECO:0007669"/>
    <property type="project" value="TreeGrafter"/>
</dbReference>
<evidence type="ECO:0000256" key="4">
    <source>
        <dbReference type="ARBA" id="ARBA00023239"/>
    </source>
</evidence>
<feature type="domain" description="ACT" evidence="6">
    <location>
        <begin position="346"/>
        <end position="422"/>
    </location>
</feature>
<dbReference type="CDD" id="cd01562">
    <property type="entry name" value="Thr-dehyd"/>
    <property type="match status" value="1"/>
</dbReference>
<keyword evidence="4 7" id="KW-0456">Lyase</keyword>
<evidence type="ECO:0000256" key="3">
    <source>
        <dbReference type="ARBA" id="ARBA00022898"/>
    </source>
</evidence>
<dbReference type="EMBL" id="JANIBC010000002">
    <property type="protein sequence ID" value="MCQ8184482.1"/>
    <property type="molecule type" value="Genomic_DNA"/>
</dbReference>